<reference evidence="2" key="1">
    <citation type="journal article" date="2019" name="Int. J. Syst. Evol. Microbiol.">
        <title>The Global Catalogue of Microorganisms (GCM) 10K type strain sequencing project: providing services to taxonomists for standard genome sequencing and annotation.</title>
        <authorList>
            <consortium name="The Broad Institute Genomics Platform"/>
            <consortium name="The Broad Institute Genome Sequencing Center for Infectious Disease"/>
            <person name="Wu L."/>
            <person name="Ma J."/>
        </authorList>
    </citation>
    <scope>NUCLEOTIDE SEQUENCE [LARGE SCALE GENOMIC DNA]</scope>
    <source>
        <strain evidence="2">CGMCC 1.15288</strain>
    </source>
</reference>
<accession>A0ABQ1Z6N7</accession>
<evidence type="ECO:0000313" key="1">
    <source>
        <dbReference type="EMBL" id="GGH50923.1"/>
    </source>
</evidence>
<name>A0ABQ1Z6N7_9BACT</name>
<comment type="caution">
    <text evidence="1">The sequence shown here is derived from an EMBL/GenBank/DDBJ whole genome shotgun (WGS) entry which is preliminary data.</text>
</comment>
<dbReference type="EMBL" id="BMIA01000005">
    <property type="protein sequence ID" value="GGH50923.1"/>
    <property type="molecule type" value="Genomic_DNA"/>
</dbReference>
<proteinExistence type="predicted"/>
<organism evidence="1 2">
    <name type="scientific">Dyadobacter endophyticus</name>
    <dbReference type="NCBI Taxonomy" id="1749036"/>
    <lineage>
        <taxon>Bacteria</taxon>
        <taxon>Pseudomonadati</taxon>
        <taxon>Bacteroidota</taxon>
        <taxon>Cytophagia</taxon>
        <taxon>Cytophagales</taxon>
        <taxon>Spirosomataceae</taxon>
        <taxon>Dyadobacter</taxon>
    </lineage>
</organism>
<protein>
    <recommendedName>
        <fullName evidence="3">Lipoprotein</fullName>
    </recommendedName>
</protein>
<sequence length="156" mass="17315">MSIIPVSVSLLLLGCVFCGPQRELTIVVSSTNTFLDSAKVDSIFALNALDSKGQLVSKNITGIQEFPISLRADSTTYVYTYEGSKKTADTLTIFYEREFRYKGDCGFVVNANKPRDGRTHRSTFEKVEVRYGTYVAPNSWKVGAQDTSTGIYVEIK</sequence>
<evidence type="ECO:0000313" key="2">
    <source>
        <dbReference type="Proteomes" id="UP000600214"/>
    </source>
</evidence>
<evidence type="ECO:0008006" key="3">
    <source>
        <dbReference type="Google" id="ProtNLM"/>
    </source>
</evidence>
<gene>
    <name evidence="1" type="ORF">GCM10007423_53920</name>
</gene>
<keyword evidence="2" id="KW-1185">Reference proteome</keyword>
<dbReference type="Proteomes" id="UP000600214">
    <property type="component" value="Unassembled WGS sequence"/>
</dbReference>
<dbReference type="RefSeq" id="WP_188938437.1">
    <property type="nucleotide sequence ID" value="NZ_BMIA01000005.1"/>
</dbReference>